<feature type="region of interest" description="Disordered" evidence="1">
    <location>
        <begin position="105"/>
        <end position="127"/>
    </location>
</feature>
<sequence>MRQPSLHSRGRPPRLLPERWGWRPRGPRVTQLLSLLTGEKEKFTTCFTAVVWNETCSISEVCLLTGTNSLSVLAKCAASPETSSAPLAGNHAPVSSARVTSLRSCSSSQDRLSEGLPFSEERKAESRPSDVPVFTKPWLCFPSTSSFPVCLTGPATELCPSAWLLPEHSARRTRLHHVPVSCNSWTVLKLSGSPFSVECPASPLLTPPQGLQEPKRGQREQQGVRNGQLHAC</sequence>
<reference evidence="2" key="1">
    <citation type="journal article" date="2022" name="J. Hered.">
        <title>A De Novo Chromosome-Level Genome Assembly of the White-Tailed Deer, Odocoileus Virginianus.</title>
        <authorList>
            <person name="London E.W."/>
            <person name="Roca A.L."/>
            <person name="Novakofski J.E."/>
            <person name="Mateus-Pinilla N.E."/>
        </authorList>
    </citation>
    <scope>NUCLEOTIDE SEQUENCE [LARGE SCALE GENOMIC DNA]</scope>
</reference>
<reference evidence="3" key="2">
    <citation type="submission" date="2025-08" db="UniProtKB">
        <authorList>
            <consortium name="RefSeq"/>
        </authorList>
    </citation>
    <scope>IDENTIFICATION</scope>
    <source>
        <tissue evidence="3">Tongue muscle</tissue>
    </source>
</reference>
<evidence type="ECO:0000313" key="2">
    <source>
        <dbReference type="Proteomes" id="UP001652640"/>
    </source>
</evidence>
<keyword evidence="2" id="KW-1185">Reference proteome</keyword>
<evidence type="ECO:0000256" key="1">
    <source>
        <dbReference type="SAM" id="MobiDB-lite"/>
    </source>
</evidence>
<evidence type="ECO:0000313" key="3">
    <source>
        <dbReference type="RefSeq" id="XP_070311637.1"/>
    </source>
</evidence>
<dbReference type="GeneID" id="110145190"/>
<feature type="region of interest" description="Disordered" evidence="1">
    <location>
        <begin position="206"/>
        <end position="232"/>
    </location>
</feature>
<gene>
    <name evidence="3" type="primary">LOC110145190</name>
</gene>
<protein>
    <submittedName>
        <fullName evidence="3">Uncharacterized protein</fullName>
    </submittedName>
</protein>
<proteinExistence type="predicted"/>
<accession>A0ABM4H7U0</accession>
<dbReference type="Proteomes" id="UP001652640">
    <property type="component" value="Chromosome 26"/>
</dbReference>
<organism evidence="2 3">
    <name type="scientific">Odocoileus virginianus</name>
    <name type="common">White-tailed deer</name>
    <dbReference type="NCBI Taxonomy" id="9874"/>
    <lineage>
        <taxon>Eukaryota</taxon>
        <taxon>Metazoa</taxon>
        <taxon>Chordata</taxon>
        <taxon>Craniata</taxon>
        <taxon>Vertebrata</taxon>
        <taxon>Euteleostomi</taxon>
        <taxon>Mammalia</taxon>
        <taxon>Eutheria</taxon>
        <taxon>Laurasiatheria</taxon>
        <taxon>Artiodactyla</taxon>
        <taxon>Ruminantia</taxon>
        <taxon>Pecora</taxon>
        <taxon>Cervidae</taxon>
        <taxon>Odocoileinae</taxon>
        <taxon>Odocoileus</taxon>
    </lineage>
</organism>
<dbReference type="RefSeq" id="XP_070311637.1">
    <property type="nucleotide sequence ID" value="XM_070455536.1"/>
</dbReference>
<name>A0ABM4H7U0_ODOVR</name>